<sequence>MGNGNPQARETVYADFAWKITNFARIVSDFKQFSLDRKESCKIRMNPGQRKRKRGGFAAWRIQKLSGTDFPKAGPLEGLGQIQWRDGSIKVFGGRVAALFSCMRQAVFMRCCVRRLKSMESGCSKEEWL</sequence>
<comment type="caution">
    <text evidence="1">The sequence shown here is derived from an EMBL/GenBank/DDBJ whole genome shotgun (WGS) entry which is preliminary data.</text>
</comment>
<reference evidence="1 2" key="1">
    <citation type="journal article" date="2021" name="Sci. Rep.">
        <title>The distribution of antibiotic resistance genes in chicken gut microbiota commensals.</title>
        <authorList>
            <person name="Juricova H."/>
            <person name="Matiasovicova J."/>
            <person name="Kubasova T."/>
            <person name="Cejkova D."/>
            <person name="Rychlik I."/>
        </authorList>
    </citation>
    <scope>NUCLEOTIDE SEQUENCE [LARGE SCALE GENOMIC DNA]</scope>
    <source>
        <strain evidence="1 2">An431b</strain>
    </source>
</reference>
<name>A0ABS2G8E4_9FIRM</name>
<dbReference type="Proteomes" id="UP000729290">
    <property type="component" value="Unassembled WGS sequence"/>
</dbReference>
<evidence type="ECO:0000313" key="1">
    <source>
        <dbReference type="EMBL" id="MBM6877460.1"/>
    </source>
</evidence>
<organism evidence="1 2">
    <name type="scientific">Anaerotignum lactatifermentans</name>
    <dbReference type="NCBI Taxonomy" id="160404"/>
    <lineage>
        <taxon>Bacteria</taxon>
        <taxon>Bacillati</taxon>
        <taxon>Bacillota</taxon>
        <taxon>Clostridia</taxon>
        <taxon>Lachnospirales</taxon>
        <taxon>Anaerotignaceae</taxon>
        <taxon>Anaerotignum</taxon>
    </lineage>
</organism>
<proteinExistence type="predicted"/>
<keyword evidence="2" id="KW-1185">Reference proteome</keyword>
<gene>
    <name evidence="1" type="ORF">H9X83_04740</name>
</gene>
<dbReference type="EMBL" id="JACSNV010000005">
    <property type="protein sequence ID" value="MBM6877460.1"/>
    <property type="molecule type" value="Genomic_DNA"/>
</dbReference>
<protein>
    <submittedName>
        <fullName evidence="1">Uncharacterized protein</fullName>
    </submittedName>
</protein>
<evidence type="ECO:0000313" key="2">
    <source>
        <dbReference type="Proteomes" id="UP000729290"/>
    </source>
</evidence>
<accession>A0ABS2G8E4</accession>